<keyword evidence="14" id="KW-1185">Reference proteome</keyword>
<comment type="caution">
    <text evidence="13">The sequence shown here is derived from an EMBL/GenBank/DDBJ whole genome shotgun (WGS) entry which is preliminary data.</text>
</comment>
<feature type="compositionally biased region" description="Polar residues" evidence="11">
    <location>
        <begin position="34"/>
        <end position="51"/>
    </location>
</feature>
<keyword evidence="10" id="KW-0012">Acyltransferase</keyword>
<dbReference type="InterPro" id="IPR007130">
    <property type="entry name" value="DAGAT"/>
</dbReference>
<evidence type="ECO:0000256" key="10">
    <source>
        <dbReference type="ARBA" id="ARBA00023315"/>
    </source>
</evidence>
<keyword evidence="3" id="KW-0444">Lipid biosynthesis</keyword>
<evidence type="ECO:0000313" key="13">
    <source>
        <dbReference type="EMBL" id="GBG86685.1"/>
    </source>
</evidence>
<dbReference type="Gramene" id="GBG86685">
    <property type="protein sequence ID" value="GBG86685"/>
    <property type="gene ID" value="CBR_g41748"/>
</dbReference>
<keyword evidence="5 12" id="KW-0812">Transmembrane</keyword>
<comment type="similarity">
    <text evidence="2">Belongs to the diacylglycerol acyltransferase family.</text>
</comment>
<feature type="transmembrane region" description="Helical" evidence="12">
    <location>
        <begin position="226"/>
        <end position="246"/>
    </location>
</feature>
<keyword evidence="8" id="KW-0443">Lipid metabolism</keyword>
<keyword evidence="4" id="KW-0808">Transferase</keyword>
<dbReference type="EMBL" id="BFEA01000574">
    <property type="protein sequence ID" value="GBG86685.1"/>
    <property type="molecule type" value="Genomic_DNA"/>
</dbReference>
<evidence type="ECO:0000256" key="1">
    <source>
        <dbReference type="ARBA" id="ARBA00004477"/>
    </source>
</evidence>
<dbReference type="GO" id="GO:0005789">
    <property type="term" value="C:endoplasmic reticulum membrane"/>
    <property type="evidence" value="ECO:0007669"/>
    <property type="project" value="UniProtKB-SubCell"/>
</dbReference>
<dbReference type="CDD" id="cd07987">
    <property type="entry name" value="LPLAT_MGAT-like"/>
    <property type="match status" value="1"/>
</dbReference>
<dbReference type="STRING" id="69332.A0A388LWN6"/>
<name>A0A388LWN6_CHABU</name>
<evidence type="ECO:0000256" key="8">
    <source>
        <dbReference type="ARBA" id="ARBA00023098"/>
    </source>
</evidence>
<evidence type="ECO:0000256" key="12">
    <source>
        <dbReference type="SAM" id="Phobius"/>
    </source>
</evidence>
<evidence type="ECO:0000256" key="7">
    <source>
        <dbReference type="ARBA" id="ARBA00022989"/>
    </source>
</evidence>
<proteinExistence type="inferred from homology"/>
<keyword evidence="6" id="KW-0256">Endoplasmic reticulum</keyword>
<evidence type="ECO:0000256" key="4">
    <source>
        <dbReference type="ARBA" id="ARBA00022679"/>
    </source>
</evidence>
<evidence type="ECO:0008006" key="15">
    <source>
        <dbReference type="Google" id="ProtNLM"/>
    </source>
</evidence>
<dbReference type="AlphaFoldDB" id="A0A388LWN6"/>
<gene>
    <name evidence="13" type="ORF">CBR_g41748</name>
</gene>
<accession>A0A388LWN6</accession>
<dbReference type="GO" id="GO:0019432">
    <property type="term" value="P:triglyceride biosynthetic process"/>
    <property type="evidence" value="ECO:0007669"/>
    <property type="project" value="TreeGrafter"/>
</dbReference>
<dbReference type="Pfam" id="PF03982">
    <property type="entry name" value="DAGAT"/>
    <property type="match status" value="1"/>
</dbReference>
<evidence type="ECO:0000256" key="9">
    <source>
        <dbReference type="ARBA" id="ARBA00023136"/>
    </source>
</evidence>
<dbReference type="PANTHER" id="PTHR12317:SF76">
    <property type="entry name" value="ACYLTRANSFERASE"/>
    <property type="match status" value="1"/>
</dbReference>
<reference evidence="13 14" key="1">
    <citation type="journal article" date="2018" name="Cell">
        <title>The Chara Genome: Secondary Complexity and Implications for Plant Terrestrialization.</title>
        <authorList>
            <person name="Nishiyama T."/>
            <person name="Sakayama H."/>
            <person name="Vries J.D."/>
            <person name="Buschmann H."/>
            <person name="Saint-Marcoux D."/>
            <person name="Ullrich K.K."/>
            <person name="Haas F.B."/>
            <person name="Vanderstraeten L."/>
            <person name="Becker D."/>
            <person name="Lang D."/>
            <person name="Vosolsobe S."/>
            <person name="Rombauts S."/>
            <person name="Wilhelmsson P.K.I."/>
            <person name="Janitza P."/>
            <person name="Kern R."/>
            <person name="Heyl A."/>
            <person name="Rumpler F."/>
            <person name="Villalobos L.I.A.C."/>
            <person name="Clay J.M."/>
            <person name="Skokan R."/>
            <person name="Toyoda A."/>
            <person name="Suzuki Y."/>
            <person name="Kagoshima H."/>
            <person name="Schijlen E."/>
            <person name="Tajeshwar N."/>
            <person name="Catarino B."/>
            <person name="Hetherington A.J."/>
            <person name="Saltykova A."/>
            <person name="Bonnot C."/>
            <person name="Breuninger H."/>
            <person name="Symeonidi A."/>
            <person name="Radhakrishnan G.V."/>
            <person name="Van Nieuwerburgh F."/>
            <person name="Deforce D."/>
            <person name="Chang C."/>
            <person name="Karol K.G."/>
            <person name="Hedrich R."/>
            <person name="Ulvskov P."/>
            <person name="Glockner G."/>
            <person name="Delwiche C.F."/>
            <person name="Petrasek J."/>
            <person name="Van de Peer Y."/>
            <person name="Friml J."/>
            <person name="Beilby M."/>
            <person name="Dolan L."/>
            <person name="Kohara Y."/>
            <person name="Sugano S."/>
            <person name="Fujiyama A."/>
            <person name="Delaux P.-M."/>
            <person name="Quint M."/>
            <person name="TheiBen G."/>
            <person name="Hagemann M."/>
            <person name="Harholt J."/>
            <person name="Dunand C."/>
            <person name="Zachgo S."/>
            <person name="Langdale J."/>
            <person name="Maumus F."/>
            <person name="Straeten D.V.D."/>
            <person name="Gould S.B."/>
            <person name="Rensing S.A."/>
        </authorList>
    </citation>
    <scope>NUCLEOTIDE SEQUENCE [LARGE SCALE GENOMIC DNA]</scope>
    <source>
        <strain evidence="13 14">S276</strain>
    </source>
</reference>
<feature type="region of interest" description="Disordered" evidence="11">
    <location>
        <begin position="1"/>
        <end position="72"/>
    </location>
</feature>
<organism evidence="13 14">
    <name type="scientific">Chara braunii</name>
    <name type="common">Braun's stonewort</name>
    <dbReference type="NCBI Taxonomy" id="69332"/>
    <lineage>
        <taxon>Eukaryota</taxon>
        <taxon>Viridiplantae</taxon>
        <taxon>Streptophyta</taxon>
        <taxon>Charophyceae</taxon>
        <taxon>Charales</taxon>
        <taxon>Characeae</taxon>
        <taxon>Chara</taxon>
    </lineage>
</organism>
<feature type="compositionally biased region" description="Basic and acidic residues" evidence="11">
    <location>
        <begin position="1"/>
        <end position="11"/>
    </location>
</feature>
<evidence type="ECO:0000256" key="2">
    <source>
        <dbReference type="ARBA" id="ARBA00005420"/>
    </source>
</evidence>
<dbReference type="Proteomes" id="UP000265515">
    <property type="component" value="Unassembled WGS sequence"/>
</dbReference>
<keyword evidence="7 12" id="KW-1133">Transmembrane helix</keyword>
<protein>
    <recommendedName>
        <fullName evidence="15">Acyltransferase</fullName>
    </recommendedName>
</protein>
<dbReference type="OrthoDB" id="264532at2759"/>
<dbReference type="GO" id="GO:0004144">
    <property type="term" value="F:diacylglycerol O-acyltransferase activity"/>
    <property type="evidence" value="ECO:0007669"/>
    <property type="project" value="TreeGrafter"/>
</dbReference>
<dbReference type="PANTHER" id="PTHR12317">
    <property type="entry name" value="DIACYLGLYCEROL O-ACYLTRANSFERASE"/>
    <property type="match status" value="1"/>
</dbReference>
<evidence type="ECO:0000256" key="3">
    <source>
        <dbReference type="ARBA" id="ARBA00022516"/>
    </source>
</evidence>
<evidence type="ECO:0000256" key="11">
    <source>
        <dbReference type="SAM" id="MobiDB-lite"/>
    </source>
</evidence>
<evidence type="ECO:0000256" key="5">
    <source>
        <dbReference type="ARBA" id="ARBA00022692"/>
    </source>
</evidence>
<feature type="transmembrane region" description="Helical" evidence="12">
    <location>
        <begin position="190"/>
        <end position="214"/>
    </location>
</feature>
<evidence type="ECO:0000256" key="6">
    <source>
        <dbReference type="ARBA" id="ARBA00022824"/>
    </source>
</evidence>
<keyword evidence="9 12" id="KW-0472">Membrane</keyword>
<comment type="subcellular location">
    <subcellularLocation>
        <location evidence="1">Endoplasmic reticulum membrane</location>
        <topology evidence="1">Multi-pass membrane protein</topology>
    </subcellularLocation>
</comment>
<sequence length="518" mass="56708">MGAFAKEREGGFGEGEVSEEEPVMMAKERRVEGSQPQPSRTSAQDSSGNTTDGDEASLDAYSAHRSHGESAGLKMEREEGIVAGCSVDAQPSYRSDRSAGVKGEKEGGGAGCLNCDEAGDVDGVGFTTTSSTRRRHLINGSARSPVDGLHHDGAKKMQPEDGGKGIEGKQGEKATAAGVRFFCKPNSTTLFDVLIVFMCHLFPFSVFAAISEILLLKWAVAKYGSIVWTIFFSVSLLLITIPGYYIPSVRKVLRCLYVPLARYVKSMAVIVSADVGVSSSPSVSASSTSANESSRKFEDKRSLIFAIHPHGRVFYTPTMLAQLHDMWHEGALGRKNDLFIGASSGFFYVPVLRNLLYAVGVIPVSKSSVVRKLRGGHDVIIVVGGIKEVSLGTSDHEDVLFLVRRKGFIKLAIEENVGVVPVYCFNENSLFKHDPKWFLKFWEKVNRLIVIGVPLFRGVWNTPMPYRRNILVAVGEPMFAKEGESVDAFHARYMQELKNLYHTHVALSGRPDHKLVIV</sequence>
<evidence type="ECO:0000313" key="14">
    <source>
        <dbReference type="Proteomes" id="UP000265515"/>
    </source>
</evidence>